<dbReference type="Proteomes" id="UP000324800">
    <property type="component" value="Unassembled WGS sequence"/>
</dbReference>
<evidence type="ECO:0000256" key="1">
    <source>
        <dbReference type="SAM" id="MobiDB-lite"/>
    </source>
</evidence>
<accession>A0A5J4W2H4</accession>
<dbReference type="AlphaFoldDB" id="A0A5J4W2H4"/>
<dbReference type="EMBL" id="SNRW01003867">
    <property type="protein sequence ID" value="KAA6388726.1"/>
    <property type="molecule type" value="Genomic_DNA"/>
</dbReference>
<organism evidence="3 4">
    <name type="scientific">Streblomastix strix</name>
    <dbReference type="NCBI Taxonomy" id="222440"/>
    <lineage>
        <taxon>Eukaryota</taxon>
        <taxon>Metamonada</taxon>
        <taxon>Preaxostyla</taxon>
        <taxon>Oxymonadida</taxon>
        <taxon>Streblomastigidae</taxon>
        <taxon>Streblomastix</taxon>
    </lineage>
</organism>
<proteinExistence type="predicted"/>
<feature type="region of interest" description="Disordered" evidence="1">
    <location>
        <begin position="286"/>
        <end position="307"/>
    </location>
</feature>
<evidence type="ECO:0000313" key="4">
    <source>
        <dbReference type="Proteomes" id="UP000324800"/>
    </source>
</evidence>
<sequence>MINYFDDDRELVRELEIREKLKDLFSLQEEDFESAQAYNNHLEHLEDYVYRLLHNWKIAEVNSNIRAFRVAFSQQLSERNLKSEHDMQRKSDKLKNDQILKQIEQHEYVMKEKALIEEKEAQQREMLKKLQQNIPFEYLNNFISRSSLENYDKINSSKEKTQDKPEQEKRHTKSINNIEEEKVDQKSISNIAVAKGGAASHIQQASRVFELNEGMPKPIIQKQTQIEQKKENKILTKEEYDEIIAKKKEEDAKKDALAKLGSGYSDDLVQLRSFYEYNLSLHCLPSTKRDGKKKDGRKKTKKIDDIKIKDEEENNAINIKFGE</sequence>
<gene>
    <name evidence="3" type="ORF">EZS28_015747</name>
</gene>
<dbReference type="InterPro" id="IPR015877">
    <property type="entry name" value="MAT1_centre"/>
</dbReference>
<evidence type="ECO:0000313" key="3">
    <source>
        <dbReference type="EMBL" id="KAA6388726.1"/>
    </source>
</evidence>
<comment type="caution">
    <text evidence="3">The sequence shown here is derived from an EMBL/GenBank/DDBJ whole genome shotgun (WGS) entry which is preliminary data.</text>
</comment>
<feature type="domain" description="MAT1 centre" evidence="2">
    <location>
        <begin position="7"/>
        <end position="181"/>
    </location>
</feature>
<protein>
    <recommendedName>
        <fullName evidence="2">MAT1 centre domain-containing protein</fullName>
    </recommendedName>
</protein>
<reference evidence="3 4" key="1">
    <citation type="submission" date="2019-03" db="EMBL/GenBank/DDBJ databases">
        <title>Single cell metagenomics reveals metabolic interactions within the superorganism composed of flagellate Streblomastix strix and complex community of Bacteroidetes bacteria on its surface.</title>
        <authorList>
            <person name="Treitli S.C."/>
            <person name="Kolisko M."/>
            <person name="Husnik F."/>
            <person name="Keeling P."/>
            <person name="Hampl V."/>
        </authorList>
    </citation>
    <scope>NUCLEOTIDE SEQUENCE [LARGE SCALE GENOMIC DNA]</scope>
    <source>
        <strain evidence="3">ST1C</strain>
    </source>
</reference>
<name>A0A5J4W2H4_9EUKA</name>
<dbReference type="Pfam" id="PF06391">
    <property type="entry name" value="MAT1"/>
    <property type="match status" value="1"/>
</dbReference>
<evidence type="ECO:0000259" key="2">
    <source>
        <dbReference type="Pfam" id="PF06391"/>
    </source>
</evidence>
<dbReference type="OrthoDB" id="5963at2759"/>